<dbReference type="Pfam" id="PF08797">
    <property type="entry name" value="HIRAN"/>
    <property type="match status" value="1"/>
</dbReference>
<dbReference type="GO" id="GO:0005634">
    <property type="term" value="C:nucleus"/>
    <property type="evidence" value="ECO:0007669"/>
    <property type="project" value="UniProtKB-SubCell"/>
</dbReference>
<dbReference type="Gene3D" id="3.40.50.10810">
    <property type="entry name" value="Tandem AAA-ATPase domain"/>
    <property type="match status" value="1"/>
</dbReference>
<dbReference type="PROSITE" id="PS51192">
    <property type="entry name" value="HELICASE_ATP_BIND_1"/>
    <property type="match status" value="1"/>
</dbReference>
<dbReference type="AlphaFoldDB" id="A0A2S5BCJ9"/>
<dbReference type="GO" id="GO:0008094">
    <property type="term" value="F:ATP-dependent activity, acting on DNA"/>
    <property type="evidence" value="ECO:0007669"/>
    <property type="project" value="TreeGrafter"/>
</dbReference>
<evidence type="ECO:0000313" key="14">
    <source>
        <dbReference type="EMBL" id="POY74500.1"/>
    </source>
</evidence>
<sequence>MDLELRRDPYNVTDKNAIEVRHSRGQRVGYVAKTLSTRLSPLLSERKIRLIATAGPVPTNTVGLDKTAMRVEIRGKRKFSSDPRLDWCFEDRMEVKRKAEQAQREHQERERKGLDEDNAKMLQKRKGGGGSAGGTISSAHREYDADDYALLSNQPGENKPLDALLETAAEIEKTKRPDLIGDLFKVGALDPALLPTHPSPPGKDDGTMRSNLLPFQRQGLAWMIKMEHPELPKTVDDPPAQLWAKREDTQGGTYWLNTGTEETTRDTPKLKRGGILADEMGLGKTMQTIALVCTDDTGEGVLEGGPEEPDERYDDMTLIVCPLSVAANWTEQFQQHVGKKRLKWHVYHGDGRDLTKRELRKFDVIISTYQVLAGSLPDSDSKRSSRASSAKGDIEDDDEDLHPAKKQKVKKDSVLHSIKWRRVVLDEGHLVKNPKAKMSRACADLKAERRWILTGTPILNSAADLGAMLSFLKLCKPLDDPDQWKHYVSKASDEKRAKLLRAIVLSTTLRRTKDMVDTSGKPLITLPSVTYYKYEVTLEGEAQQLYREVEAEVSASVQQAMKEDSTKPSFTHIRTLRDRKLAARIQHDHETALGVPAGQVGAEQLTFLRGLLREMTEAGADCLACNQWAVDARITMCQHFFCQSWSLLRDHVIAPAAERSVTPSTSRSGSVSRNGSVTLPETSAKTAALIQLLKASEPGVKSLVFSQWTGHLDRIEAALNEEGITTCRFDGSMRQEKREAVVKGFVVPNKSAVAGSKDDRDNPMVMLLSLQAGALGLNLTVASQVFMMDPWWQPAIEAQAIDRVNRIGQNKPMMTVFAGVASVRVFQIVAKGTVEDRVLEIQAKKEAVIAQAFSGHKNVSQSKAKIEITDLASIFGIGDQ</sequence>
<dbReference type="SMART" id="SM00490">
    <property type="entry name" value="HELICc"/>
    <property type="match status" value="1"/>
</dbReference>
<dbReference type="SUPFAM" id="SSF52540">
    <property type="entry name" value="P-loop containing nucleoside triphosphate hydrolases"/>
    <property type="match status" value="2"/>
</dbReference>
<dbReference type="Gene3D" id="3.40.50.300">
    <property type="entry name" value="P-loop containing nucleotide triphosphate hydrolases"/>
    <property type="match status" value="1"/>
</dbReference>
<dbReference type="InterPro" id="IPR001202">
    <property type="entry name" value="WW_dom"/>
</dbReference>
<dbReference type="GO" id="GO:0005524">
    <property type="term" value="F:ATP binding"/>
    <property type="evidence" value="ECO:0007669"/>
    <property type="project" value="UniProtKB-KW"/>
</dbReference>
<dbReference type="GO" id="GO:0006281">
    <property type="term" value="P:DNA repair"/>
    <property type="evidence" value="ECO:0007669"/>
    <property type="project" value="TreeGrafter"/>
</dbReference>
<dbReference type="GO" id="GO:0008270">
    <property type="term" value="F:zinc ion binding"/>
    <property type="evidence" value="ECO:0007669"/>
    <property type="project" value="UniProtKB-KW"/>
</dbReference>
<keyword evidence="7" id="KW-0862">Zinc</keyword>
<feature type="compositionally biased region" description="Low complexity" evidence="10">
    <location>
        <begin position="659"/>
        <end position="677"/>
    </location>
</feature>
<gene>
    <name evidence="14" type="ORF">BMF94_2260</name>
</gene>
<comment type="caution">
    <text evidence="14">The sequence shown here is derived from an EMBL/GenBank/DDBJ whole genome shotgun (WGS) entry which is preliminary data.</text>
</comment>
<dbReference type="InterPro" id="IPR014001">
    <property type="entry name" value="Helicase_ATP-bd"/>
</dbReference>
<feature type="region of interest" description="Disordered" evidence="10">
    <location>
        <begin position="375"/>
        <end position="410"/>
    </location>
</feature>
<dbReference type="PROSITE" id="PS51194">
    <property type="entry name" value="HELICASE_CTER"/>
    <property type="match status" value="1"/>
</dbReference>
<keyword evidence="3" id="KW-0547">Nucleotide-binding</keyword>
<feature type="domain" description="WW" evidence="11">
    <location>
        <begin position="237"/>
        <end position="270"/>
    </location>
</feature>
<protein>
    <submittedName>
        <fullName evidence="14">Uncharacterized protein</fullName>
    </submittedName>
</protein>
<dbReference type="InterPro" id="IPR000330">
    <property type="entry name" value="SNF2_N"/>
</dbReference>
<dbReference type="InterPro" id="IPR050628">
    <property type="entry name" value="SNF2_RAD54_helicase_TF"/>
</dbReference>
<dbReference type="InterPro" id="IPR014905">
    <property type="entry name" value="HIRAN"/>
</dbReference>
<accession>A0A2S5BCJ9</accession>
<comment type="subcellular location">
    <subcellularLocation>
        <location evidence="1">Nucleus</location>
    </subcellularLocation>
</comment>
<dbReference type="PROSITE" id="PS50020">
    <property type="entry name" value="WW_DOMAIN_2"/>
    <property type="match status" value="1"/>
</dbReference>
<dbReference type="Pfam" id="PF00176">
    <property type="entry name" value="SNF2-rel_dom"/>
    <property type="match status" value="1"/>
</dbReference>
<dbReference type="GO" id="GO:0003676">
    <property type="term" value="F:nucleic acid binding"/>
    <property type="evidence" value="ECO:0007669"/>
    <property type="project" value="InterPro"/>
</dbReference>
<evidence type="ECO:0000256" key="1">
    <source>
        <dbReference type="ARBA" id="ARBA00004123"/>
    </source>
</evidence>
<dbReference type="PANTHER" id="PTHR45626:SF17">
    <property type="entry name" value="HELICASE-LIKE TRANSCRIPTION FACTOR"/>
    <property type="match status" value="1"/>
</dbReference>
<feature type="compositionally biased region" description="Basic and acidic residues" evidence="10">
    <location>
        <begin position="99"/>
        <end position="119"/>
    </location>
</feature>
<evidence type="ECO:0000256" key="7">
    <source>
        <dbReference type="ARBA" id="ARBA00022833"/>
    </source>
</evidence>
<evidence type="ECO:0000259" key="11">
    <source>
        <dbReference type="PROSITE" id="PS50020"/>
    </source>
</evidence>
<evidence type="ECO:0000256" key="10">
    <source>
        <dbReference type="SAM" id="MobiDB-lite"/>
    </source>
</evidence>
<keyword evidence="4" id="KW-0863">Zinc-finger</keyword>
<keyword evidence="5" id="KW-0378">Hydrolase</keyword>
<feature type="region of interest" description="Disordered" evidence="10">
    <location>
        <begin position="658"/>
        <end position="677"/>
    </location>
</feature>
<feature type="region of interest" description="Disordered" evidence="10">
    <location>
        <begin position="99"/>
        <end position="138"/>
    </location>
</feature>
<evidence type="ECO:0000259" key="13">
    <source>
        <dbReference type="PROSITE" id="PS51194"/>
    </source>
</evidence>
<dbReference type="InterPro" id="IPR027417">
    <property type="entry name" value="P-loop_NTPase"/>
</dbReference>
<dbReference type="PANTHER" id="PTHR45626">
    <property type="entry name" value="TRANSCRIPTION TERMINATION FACTOR 2-RELATED"/>
    <property type="match status" value="1"/>
</dbReference>
<evidence type="ECO:0000256" key="9">
    <source>
        <dbReference type="ARBA" id="ARBA00023242"/>
    </source>
</evidence>
<evidence type="ECO:0000313" key="15">
    <source>
        <dbReference type="Proteomes" id="UP000237144"/>
    </source>
</evidence>
<dbReference type="STRING" id="741276.A0A2S5BCJ9"/>
<dbReference type="SMART" id="SM00487">
    <property type="entry name" value="DEXDc"/>
    <property type="match status" value="1"/>
</dbReference>
<feature type="domain" description="Helicase C-terminal" evidence="13">
    <location>
        <begin position="688"/>
        <end position="867"/>
    </location>
</feature>
<dbReference type="Pfam" id="PF00271">
    <property type="entry name" value="Helicase_C"/>
    <property type="match status" value="1"/>
</dbReference>
<evidence type="ECO:0000256" key="6">
    <source>
        <dbReference type="ARBA" id="ARBA00022806"/>
    </source>
</evidence>
<dbReference type="GO" id="GO:0004386">
    <property type="term" value="F:helicase activity"/>
    <property type="evidence" value="ECO:0007669"/>
    <property type="project" value="UniProtKB-KW"/>
</dbReference>
<proteinExistence type="predicted"/>
<evidence type="ECO:0000256" key="3">
    <source>
        <dbReference type="ARBA" id="ARBA00022741"/>
    </source>
</evidence>
<dbReference type="GO" id="GO:0016818">
    <property type="term" value="F:hydrolase activity, acting on acid anhydrides, in phosphorus-containing anhydrides"/>
    <property type="evidence" value="ECO:0007669"/>
    <property type="project" value="InterPro"/>
</dbReference>
<keyword evidence="6" id="KW-0347">Helicase</keyword>
<dbReference type="CDD" id="cd18793">
    <property type="entry name" value="SF2_C_SNF"/>
    <property type="match status" value="1"/>
</dbReference>
<keyword evidence="9" id="KW-0539">Nucleus</keyword>
<dbReference type="InterPro" id="IPR049730">
    <property type="entry name" value="SNF2/RAD54-like_C"/>
</dbReference>
<evidence type="ECO:0000259" key="12">
    <source>
        <dbReference type="PROSITE" id="PS51192"/>
    </source>
</evidence>
<keyword evidence="2" id="KW-0479">Metal-binding</keyword>
<feature type="domain" description="Helicase ATP-binding" evidence="12">
    <location>
        <begin position="265"/>
        <end position="475"/>
    </location>
</feature>
<organism evidence="14 15">
    <name type="scientific">Rhodotorula taiwanensis</name>
    <dbReference type="NCBI Taxonomy" id="741276"/>
    <lineage>
        <taxon>Eukaryota</taxon>
        <taxon>Fungi</taxon>
        <taxon>Dikarya</taxon>
        <taxon>Basidiomycota</taxon>
        <taxon>Pucciniomycotina</taxon>
        <taxon>Microbotryomycetes</taxon>
        <taxon>Sporidiobolales</taxon>
        <taxon>Sporidiobolaceae</taxon>
        <taxon>Rhodotorula</taxon>
    </lineage>
</organism>
<evidence type="ECO:0000256" key="4">
    <source>
        <dbReference type="ARBA" id="ARBA00022771"/>
    </source>
</evidence>
<dbReference type="InterPro" id="IPR038718">
    <property type="entry name" value="SNF2-like_sf"/>
</dbReference>
<evidence type="ECO:0000256" key="2">
    <source>
        <dbReference type="ARBA" id="ARBA00022723"/>
    </source>
</evidence>
<keyword evidence="15" id="KW-1185">Reference proteome</keyword>
<evidence type="ECO:0000256" key="5">
    <source>
        <dbReference type="ARBA" id="ARBA00022801"/>
    </source>
</evidence>
<dbReference type="InterPro" id="IPR001650">
    <property type="entry name" value="Helicase_C-like"/>
</dbReference>
<dbReference type="EMBL" id="PJQD01000023">
    <property type="protein sequence ID" value="POY74500.1"/>
    <property type="molecule type" value="Genomic_DNA"/>
</dbReference>
<reference evidence="14 15" key="1">
    <citation type="journal article" date="2018" name="Front. Microbiol.">
        <title>Prospects for Fungal Bioremediation of Acidic Radioactive Waste Sites: Characterization and Genome Sequence of Rhodotorula taiwanensis MD1149.</title>
        <authorList>
            <person name="Tkavc R."/>
            <person name="Matrosova V.Y."/>
            <person name="Grichenko O.E."/>
            <person name="Gostincar C."/>
            <person name="Volpe R.P."/>
            <person name="Klimenkova P."/>
            <person name="Gaidamakova E.K."/>
            <person name="Zhou C.E."/>
            <person name="Stewart B.J."/>
            <person name="Lyman M.G."/>
            <person name="Malfatti S.A."/>
            <person name="Rubinfeld B."/>
            <person name="Courtot M."/>
            <person name="Singh J."/>
            <person name="Dalgard C.L."/>
            <person name="Hamilton T."/>
            <person name="Frey K.G."/>
            <person name="Gunde-Cimerman N."/>
            <person name="Dugan L."/>
            <person name="Daly M.J."/>
        </authorList>
    </citation>
    <scope>NUCLEOTIDE SEQUENCE [LARGE SCALE GENOMIC DNA]</scope>
    <source>
        <strain evidence="14 15">MD1149</strain>
    </source>
</reference>
<dbReference type="Gene3D" id="3.30.70.2330">
    <property type="match status" value="1"/>
</dbReference>
<keyword evidence="8" id="KW-0067">ATP-binding</keyword>
<dbReference type="OrthoDB" id="448448at2759"/>
<dbReference type="Proteomes" id="UP000237144">
    <property type="component" value="Unassembled WGS sequence"/>
</dbReference>
<evidence type="ECO:0000256" key="8">
    <source>
        <dbReference type="ARBA" id="ARBA00022840"/>
    </source>
</evidence>
<name>A0A2S5BCJ9_9BASI</name>